<gene>
    <name evidence="2" type="ORF">C9I49_06985</name>
</gene>
<comment type="caution">
    <text evidence="2">The sequence shown here is derived from an EMBL/GenBank/DDBJ whole genome shotgun (WGS) entry which is preliminary data.</text>
</comment>
<dbReference type="OrthoDB" id="88903at2"/>
<proteinExistence type="predicted"/>
<evidence type="ECO:0000313" key="3">
    <source>
        <dbReference type="Proteomes" id="UP000245056"/>
    </source>
</evidence>
<dbReference type="Pfam" id="PF07693">
    <property type="entry name" value="KAP_NTPase"/>
    <property type="match status" value="1"/>
</dbReference>
<dbReference type="AlphaFoldDB" id="A0A2U2DBA2"/>
<dbReference type="RefSeq" id="WP_109520492.1">
    <property type="nucleotide sequence ID" value="NZ_QFAW01000007.1"/>
</dbReference>
<evidence type="ECO:0000259" key="1">
    <source>
        <dbReference type="Pfam" id="PF07693"/>
    </source>
</evidence>
<accession>A0A2U2DBA2</accession>
<evidence type="ECO:0000313" key="2">
    <source>
        <dbReference type="EMBL" id="PWE46676.1"/>
    </source>
</evidence>
<protein>
    <recommendedName>
        <fullName evidence="1">KAP NTPase domain-containing protein</fullName>
    </recommendedName>
</protein>
<dbReference type="Proteomes" id="UP000245056">
    <property type="component" value="Unassembled WGS sequence"/>
</dbReference>
<organism evidence="2 3">
    <name type="scientific">Pseudomonas prosekii</name>
    <dbReference type="NCBI Taxonomy" id="1148509"/>
    <lineage>
        <taxon>Bacteria</taxon>
        <taxon>Pseudomonadati</taxon>
        <taxon>Pseudomonadota</taxon>
        <taxon>Gammaproteobacteria</taxon>
        <taxon>Pseudomonadales</taxon>
        <taxon>Pseudomonadaceae</taxon>
        <taxon>Pseudomonas</taxon>
    </lineage>
</organism>
<sequence length="591" mass="66857">MNTAAQIAIKFDPSYGVISDGVGSIVRKPLDKAIEQFLAEPALQTAYDSLTKQLRASDLRFLVTIDDLDRLEKSEVKTVMQMVKTVGQLPNVTYLLAYDRTIISRALDEENSYGPKFSEKIVQLEVELPKPTRGSLLKALDSEIDFLTSSSEDSTRWAYLIRDGIHRWISSPRDVVRLSNAVKLSWPAIKGEIDPLDLLIIEGLRLFEAHAFDWIKKNRDFLFSQGQYLIHSDNLRSAIVSSLNDRLNPETKIQTMRILSLLFPQSGKWFEGMEPHNPEHIADVSRRRGIGCQAGYDTFFGLYPSKDEISKATIESICSDLDNFEFIAQTLNSFVGKTNSQDELMIIKFLDELRYRYQGIEPARPTQAMLEALFDIGDTILMTDEDHGLFTLSGRAQLSFIITNILKLWGKDSAGEHLIKAFLKIGSPAICSDIYVSRGREFGTFRSGNVDPPIISKPDFEKLGEVLLDIIQDQEASNKLLDAPVYYDILRSWEHLDDWHAPKLWLETKVYLCFEHFIKAAKGLVIYSIGTKTRSYSMQSKPDPNLYDLSKLVKACNLHLSSATMSSEEKSLVEAVHEGCINFQKEKKNSG</sequence>
<dbReference type="EMBL" id="QFAW01000007">
    <property type="protein sequence ID" value="PWE46676.1"/>
    <property type="molecule type" value="Genomic_DNA"/>
</dbReference>
<name>A0A2U2DBA2_9PSED</name>
<dbReference type="InterPro" id="IPR011646">
    <property type="entry name" value="KAP_P-loop"/>
</dbReference>
<reference evidence="2 3" key="1">
    <citation type="submission" date="2018-05" db="EMBL/GenBank/DDBJ databases">
        <title>Genome sequences of two Antarctic strains of Pseudomonas prosekii: insights into adaptation to extreme conditions.</title>
        <authorList>
            <person name="Snopkova K."/>
            <person name="Dufkova K."/>
            <person name="Cejkova D."/>
            <person name="Sedlacek I."/>
            <person name="Smajs D."/>
        </authorList>
    </citation>
    <scope>NUCLEOTIDE SEQUENCE [LARGE SCALE GENOMIC DNA]</scope>
    <source>
        <strain evidence="2 3">P2673</strain>
    </source>
</reference>
<feature type="domain" description="KAP NTPase" evidence="1">
    <location>
        <begin position="43"/>
        <end position="183"/>
    </location>
</feature>